<accession>G9YBZ6</accession>
<gene>
    <name evidence="2" type="ORF">HMPREF0454_04121</name>
</gene>
<protein>
    <submittedName>
        <fullName evidence="2">Uncharacterized protein</fullName>
    </submittedName>
</protein>
<evidence type="ECO:0000313" key="2">
    <source>
        <dbReference type="EMBL" id="EHM38986.1"/>
    </source>
</evidence>
<dbReference type="Proteomes" id="UP000005959">
    <property type="component" value="Unassembled WGS sequence"/>
</dbReference>
<dbReference type="HOGENOM" id="CLU_3290483_0_0_6"/>
<feature type="compositionally biased region" description="Basic residues" evidence="1">
    <location>
        <begin position="25"/>
        <end position="40"/>
    </location>
</feature>
<name>G9YBZ6_HAFAL</name>
<feature type="region of interest" description="Disordered" evidence="1">
    <location>
        <begin position="18"/>
        <end position="40"/>
    </location>
</feature>
<sequence>MHINSLNGKVIPVHQAAVEHEHRSVHTHKSKLKRLAKNQN</sequence>
<reference evidence="2 3" key="1">
    <citation type="submission" date="2011-08" db="EMBL/GenBank/DDBJ databases">
        <authorList>
            <person name="Weinstock G."/>
            <person name="Sodergren E."/>
            <person name="Clifton S."/>
            <person name="Fulton L."/>
            <person name="Fulton B."/>
            <person name="Courtney L."/>
            <person name="Fronick C."/>
            <person name="Harrison M."/>
            <person name="Strong C."/>
            <person name="Farmer C."/>
            <person name="Delahaunty K."/>
            <person name="Markovic C."/>
            <person name="Hall O."/>
            <person name="Minx P."/>
            <person name="Tomlinson C."/>
            <person name="Mitreva M."/>
            <person name="Hou S."/>
            <person name="Chen J."/>
            <person name="Wollam A."/>
            <person name="Pepin K.H."/>
            <person name="Johnson M."/>
            <person name="Bhonagiri V."/>
            <person name="Zhang X."/>
            <person name="Suruliraj S."/>
            <person name="Warren W."/>
            <person name="Chinwalla A."/>
            <person name="Mardis E.R."/>
            <person name="Wilson R.K."/>
        </authorList>
    </citation>
    <scope>NUCLEOTIDE SEQUENCE [LARGE SCALE GENOMIC DNA]</scope>
    <source>
        <strain evidence="2 3">ATCC 51873</strain>
    </source>
</reference>
<dbReference type="AlphaFoldDB" id="G9YBZ6"/>
<organism evidence="2 3">
    <name type="scientific">Hafnia alvei ATCC 51873</name>
    <dbReference type="NCBI Taxonomy" id="1002364"/>
    <lineage>
        <taxon>Bacteria</taxon>
        <taxon>Pseudomonadati</taxon>
        <taxon>Pseudomonadota</taxon>
        <taxon>Gammaproteobacteria</taxon>
        <taxon>Enterobacterales</taxon>
        <taxon>Hafniaceae</taxon>
        <taxon>Hafnia</taxon>
    </lineage>
</organism>
<proteinExistence type="predicted"/>
<comment type="caution">
    <text evidence="2">The sequence shown here is derived from an EMBL/GenBank/DDBJ whole genome shotgun (WGS) entry which is preliminary data.</text>
</comment>
<dbReference type="PATRIC" id="fig|1002364.3.peg.3706"/>
<evidence type="ECO:0000256" key="1">
    <source>
        <dbReference type="SAM" id="MobiDB-lite"/>
    </source>
</evidence>
<evidence type="ECO:0000313" key="3">
    <source>
        <dbReference type="Proteomes" id="UP000005959"/>
    </source>
</evidence>
<dbReference type="EMBL" id="AGCI01000099">
    <property type="protein sequence ID" value="EHM38986.1"/>
    <property type="molecule type" value="Genomic_DNA"/>
</dbReference>